<feature type="domain" description="Dynamin-type G" evidence="5">
    <location>
        <begin position="29"/>
        <end position="313"/>
    </location>
</feature>
<dbReference type="InterPro" id="IPR030381">
    <property type="entry name" value="G_DYNAMIN_dom"/>
</dbReference>
<comment type="caution">
    <text evidence="6">The sequence shown here is derived from an EMBL/GenBank/DDBJ whole genome shotgun (WGS) entry which is preliminary data.</text>
</comment>
<dbReference type="Gene3D" id="3.40.50.300">
    <property type="entry name" value="P-loop containing nucleotide triphosphate hydrolases"/>
    <property type="match status" value="1"/>
</dbReference>
<evidence type="ECO:0000259" key="5">
    <source>
        <dbReference type="PROSITE" id="PS51718"/>
    </source>
</evidence>
<keyword evidence="2" id="KW-0342">GTP-binding</keyword>
<dbReference type="EMBL" id="MDYL01000023">
    <property type="protein sequence ID" value="OQD70517.1"/>
    <property type="molecule type" value="Genomic_DNA"/>
</dbReference>
<evidence type="ECO:0000256" key="1">
    <source>
        <dbReference type="ARBA" id="ARBA00022741"/>
    </source>
</evidence>
<name>A0A1V6P127_PENDC</name>
<dbReference type="Pfam" id="PF02212">
    <property type="entry name" value="GED"/>
    <property type="match status" value="1"/>
</dbReference>
<dbReference type="InterPro" id="IPR000375">
    <property type="entry name" value="Dynamin_stalk"/>
</dbReference>
<dbReference type="AlphaFoldDB" id="A0A1V6P127"/>
<evidence type="ECO:0000313" key="6">
    <source>
        <dbReference type="EMBL" id="OQD70517.1"/>
    </source>
</evidence>
<gene>
    <name evidence="6" type="ORF">PENDEC_c023G05765</name>
</gene>
<evidence type="ECO:0008006" key="8">
    <source>
        <dbReference type="Google" id="ProtNLM"/>
    </source>
</evidence>
<organism evidence="6 7">
    <name type="scientific">Penicillium decumbens</name>
    <dbReference type="NCBI Taxonomy" id="69771"/>
    <lineage>
        <taxon>Eukaryota</taxon>
        <taxon>Fungi</taxon>
        <taxon>Dikarya</taxon>
        <taxon>Ascomycota</taxon>
        <taxon>Pezizomycotina</taxon>
        <taxon>Eurotiomycetes</taxon>
        <taxon>Eurotiomycetidae</taxon>
        <taxon>Eurotiales</taxon>
        <taxon>Aspergillaceae</taxon>
        <taxon>Penicillium</taxon>
    </lineage>
</organism>
<dbReference type="InterPro" id="IPR020850">
    <property type="entry name" value="GED_dom"/>
</dbReference>
<dbReference type="PANTHER" id="PTHR11566">
    <property type="entry name" value="DYNAMIN"/>
    <property type="match status" value="1"/>
</dbReference>
<proteinExistence type="predicted"/>
<keyword evidence="1" id="KW-0547">Nucleotide-binding</keyword>
<dbReference type="Pfam" id="PF01031">
    <property type="entry name" value="Dynamin_M"/>
    <property type="match status" value="1"/>
</dbReference>
<dbReference type="GO" id="GO:0048312">
    <property type="term" value="P:intracellular distribution of mitochondria"/>
    <property type="evidence" value="ECO:0007669"/>
    <property type="project" value="TreeGrafter"/>
</dbReference>
<sequence>MAPTNLLSSEHRDLLDIIDKLRSGGITRWVNLPEIIVCGDQSFGKSSVLEAISGMSFPTKDNLCTRFATELILRRANNTSINISLNPDPARPEAEQLRLRSQKFDLSEPVDLGKAVDTAKDAMGLDGTKKGFSTDILRIELCGPAQPHLTMVDLPGLFKAGNREQSEQDAKLVKELVMGYMERPRSIILAVVSAKSDFALQEITALARQLDPDGDRTLGLITKPDTLDVGSDSERAYLELAQNKDVRFRLGWHVLKNRDYFTRDTRATERDKAEEEFLSNGIWTELESNQLGVKTLRPRLSNVLKDQILLHLPDLLGDVVSGILQCNATLARLGASRATLSDQRRYLGKVGQDFSMLMQAAVDGEYLSHSFFGDSRSDDGYRRRLRAVIQNTLISFEERMRKEGKARVIFDGQSDEAEKESDKPKNKEHSPRISRSDYVDEVKSLMRRNRGRELPGTWNPMIIVELFRDQCQPWKNIIGLCIAEIIRAVRQVTSSILEHVSVGEITDGILRDIINPKMEILTQNLQEKVSEILHPHYSGHPITYNHYLTDTVQKAQEQRYLSTVEAALRNSGGIKRINNNTHVDYGVMARAITQQVERDMERVASSQAVDYMEAYYKVALKSVIDSIAALVVEACLIQKLPTLFNADTVYDLQDADVQGLAGESKEVLEERTRVMQKLKVLQSSLHDLKRLDKCGAAQSQRASG</sequence>
<dbReference type="InterPro" id="IPR001401">
    <property type="entry name" value="Dynamin_GTPase"/>
</dbReference>
<dbReference type="GO" id="GO:0016559">
    <property type="term" value="P:peroxisome fission"/>
    <property type="evidence" value="ECO:0007669"/>
    <property type="project" value="TreeGrafter"/>
</dbReference>
<protein>
    <recommendedName>
        <fullName evidence="8">GED domain-containing protein</fullName>
    </recommendedName>
</protein>
<reference evidence="7" key="1">
    <citation type="journal article" date="2017" name="Nat. Microbiol.">
        <title>Global analysis of biosynthetic gene clusters reveals vast potential of secondary metabolite production in Penicillium species.</title>
        <authorList>
            <person name="Nielsen J.C."/>
            <person name="Grijseels S."/>
            <person name="Prigent S."/>
            <person name="Ji B."/>
            <person name="Dainat J."/>
            <person name="Nielsen K.F."/>
            <person name="Frisvad J.C."/>
            <person name="Workman M."/>
            <person name="Nielsen J."/>
        </authorList>
    </citation>
    <scope>NUCLEOTIDE SEQUENCE [LARGE SCALE GENOMIC DNA]</scope>
    <source>
        <strain evidence="7">IBT 11843</strain>
    </source>
</reference>
<dbReference type="PROSITE" id="PS51718">
    <property type="entry name" value="G_DYNAMIN_2"/>
    <property type="match status" value="1"/>
</dbReference>
<dbReference type="GO" id="GO:0005525">
    <property type="term" value="F:GTP binding"/>
    <property type="evidence" value="ECO:0007669"/>
    <property type="project" value="InterPro"/>
</dbReference>
<feature type="compositionally biased region" description="Basic and acidic residues" evidence="3">
    <location>
        <begin position="420"/>
        <end position="434"/>
    </location>
</feature>
<dbReference type="GO" id="GO:0008017">
    <property type="term" value="F:microtubule binding"/>
    <property type="evidence" value="ECO:0007669"/>
    <property type="project" value="TreeGrafter"/>
</dbReference>
<dbReference type="GO" id="GO:0016020">
    <property type="term" value="C:membrane"/>
    <property type="evidence" value="ECO:0007669"/>
    <property type="project" value="TreeGrafter"/>
</dbReference>
<feature type="domain" description="GED" evidence="4">
    <location>
        <begin position="605"/>
        <end position="696"/>
    </location>
</feature>
<evidence type="ECO:0000256" key="3">
    <source>
        <dbReference type="SAM" id="MobiDB-lite"/>
    </source>
</evidence>
<dbReference type="Proteomes" id="UP000191522">
    <property type="component" value="Unassembled WGS sequence"/>
</dbReference>
<dbReference type="STRING" id="69771.A0A1V6P127"/>
<dbReference type="CDD" id="cd08771">
    <property type="entry name" value="DLP_1"/>
    <property type="match status" value="1"/>
</dbReference>
<evidence type="ECO:0000259" key="4">
    <source>
        <dbReference type="PROSITE" id="PS51388"/>
    </source>
</evidence>
<dbReference type="OMA" id="LCGPTQP"/>
<dbReference type="InterPro" id="IPR022812">
    <property type="entry name" value="Dynamin"/>
</dbReference>
<evidence type="ECO:0000256" key="2">
    <source>
        <dbReference type="ARBA" id="ARBA00023134"/>
    </source>
</evidence>
<dbReference type="GO" id="GO:0005874">
    <property type="term" value="C:microtubule"/>
    <property type="evidence" value="ECO:0007669"/>
    <property type="project" value="TreeGrafter"/>
</dbReference>
<dbReference type="PROSITE" id="PS51388">
    <property type="entry name" value="GED"/>
    <property type="match status" value="1"/>
</dbReference>
<dbReference type="FunFam" id="3.40.50.300:FF:001425">
    <property type="entry name" value="Dynamin GTPase, putative"/>
    <property type="match status" value="1"/>
</dbReference>
<dbReference type="SUPFAM" id="SSF52540">
    <property type="entry name" value="P-loop containing nucleoside triphosphate hydrolases"/>
    <property type="match status" value="1"/>
</dbReference>
<dbReference type="OrthoDB" id="415706at2759"/>
<dbReference type="GO" id="GO:0003924">
    <property type="term" value="F:GTPase activity"/>
    <property type="evidence" value="ECO:0007669"/>
    <property type="project" value="InterPro"/>
</dbReference>
<dbReference type="InterPro" id="IPR027417">
    <property type="entry name" value="P-loop_NTPase"/>
</dbReference>
<dbReference type="GO" id="GO:0000266">
    <property type="term" value="P:mitochondrial fission"/>
    <property type="evidence" value="ECO:0007669"/>
    <property type="project" value="TreeGrafter"/>
</dbReference>
<dbReference type="PRINTS" id="PR00195">
    <property type="entry name" value="DYNAMIN"/>
</dbReference>
<dbReference type="PANTHER" id="PTHR11566:SF149">
    <property type="entry name" value="GTPASE, PUTATIVE (AFU_ORTHOLOGUE AFUA_6G11890)-RELATED"/>
    <property type="match status" value="1"/>
</dbReference>
<dbReference type="InterPro" id="IPR045063">
    <property type="entry name" value="Dynamin_N"/>
</dbReference>
<dbReference type="GO" id="GO:0005739">
    <property type="term" value="C:mitochondrion"/>
    <property type="evidence" value="ECO:0007669"/>
    <property type="project" value="TreeGrafter"/>
</dbReference>
<dbReference type="InterPro" id="IPR003130">
    <property type="entry name" value="GED"/>
</dbReference>
<dbReference type="SMART" id="SM00053">
    <property type="entry name" value="DYNc"/>
    <property type="match status" value="1"/>
</dbReference>
<dbReference type="Pfam" id="PF00350">
    <property type="entry name" value="Dynamin_N"/>
    <property type="match status" value="1"/>
</dbReference>
<dbReference type="GO" id="GO:0006897">
    <property type="term" value="P:endocytosis"/>
    <property type="evidence" value="ECO:0007669"/>
    <property type="project" value="TreeGrafter"/>
</dbReference>
<accession>A0A1V6P127</accession>
<dbReference type="Gene3D" id="1.20.120.1240">
    <property type="entry name" value="Dynamin, middle domain"/>
    <property type="match status" value="1"/>
</dbReference>
<evidence type="ECO:0000313" key="7">
    <source>
        <dbReference type="Proteomes" id="UP000191522"/>
    </source>
</evidence>
<feature type="region of interest" description="Disordered" evidence="3">
    <location>
        <begin position="407"/>
        <end position="434"/>
    </location>
</feature>
<keyword evidence="7" id="KW-1185">Reference proteome</keyword>